<gene>
    <name evidence="12" type="primary">TCF20</name>
</gene>
<feature type="compositionally biased region" description="Polar residues" evidence="10">
    <location>
        <begin position="158"/>
        <end position="170"/>
    </location>
</feature>
<feature type="compositionally biased region" description="Basic residues" evidence="10">
    <location>
        <begin position="1516"/>
        <end position="1538"/>
    </location>
</feature>
<dbReference type="InParanoid" id="H2ZXL0"/>
<dbReference type="PANTHER" id="PTHR14955:SF7">
    <property type="entry name" value="TRANSCRIPTION FACTOR 20"/>
    <property type="match status" value="1"/>
</dbReference>
<dbReference type="Gene3D" id="3.30.40.10">
    <property type="entry name" value="Zinc/RING finger domain, C3HC4 (zinc finger)"/>
    <property type="match status" value="1"/>
</dbReference>
<evidence type="ECO:0000256" key="9">
    <source>
        <dbReference type="ARBA" id="ARBA00023242"/>
    </source>
</evidence>
<feature type="compositionally biased region" description="Polar residues" evidence="10">
    <location>
        <begin position="1747"/>
        <end position="1756"/>
    </location>
</feature>
<organism evidence="12 13">
    <name type="scientific">Latimeria chalumnae</name>
    <name type="common">Coelacanth</name>
    <dbReference type="NCBI Taxonomy" id="7897"/>
    <lineage>
        <taxon>Eukaryota</taxon>
        <taxon>Metazoa</taxon>
        <taxon>Chordata</taxon>
        <taxon>Craniata</taxon>
        <taxon>Vertebrata</taxon>
        <taxon>Euteleostomi</taxon>
        <taxon>Coelacanthiformes</taxon>
        <taxon>Coelacanthidae</taxon>
        <taxon>Latimeria</taxon>
    </lineage>
</organism>
<reference evidence="12" key="2">
    <citation type="submission" date="2025-08" db="UniProtKB">
        <authorList>
            <consortium name="Ensembl"/>
        </authorList>
    </citation>
    <scope>IDENTIFICATION</scope>
</reference>
<dbReference type="PROSITE" id="PS51805">
    <property type="entry name" value="EPHD"/>
    <property type="match status" value="1"/>
</dbReference>
<feature type="compositionally biased region" description="Low complexity" evidence="10">
    <location>
        <begin position="314"/>
        <end position="333"/>
    </location>
</feature>
<dbReference type="HOGENOM" id="CLU_234705_0_0_1"/>
<dbReference type="EMBL" id="AFYH01226842">
    <property type="status" value="NOT_ANNOTATED_CDS"/>
    <property type="molecule type" value="Genomic_DNA"/>
</dbReference>
<dbReference type="EMBL" id="AFYH01226841">
    <property type="status" value="NOT_ANNOTATED_CDS"/>
    <property type="molecule type" value="Genomic_DNA"/>
</dbReference>
<evidence type="ECO:0000256" key="3">
    <source>
        <dbReference type="ARBA" id="ARBA00022553"/>
    </source>
</evidence>
<evidence type="ECO:0000256" key="10">
    <source>
        <dbReference type="SAM" id="MobiDB-lite"/>
    </source>
</evidence>
<dbReference type="InterPro" id="IPR001965">
    <property type="entry name" value="Znf_PHD"/>
</dbReference>
<evidence type="ECO:0000313" key="13">
    <source>
        <dbReference type="Proteomes" id="UP000008672"/>
    </source>
</evidence>
<dbReference type="Proteomes" id="UP000008672">
    <property type="component" value="Unassembled WGS sequence"/>
</dbReference>
<evidence type="ECO:0000256" key="2">
    <source>
        <dbReference type="ARBA" id="ARBA00022499"/>
    </source>
</evidence>
<dbReference type="EMBL" id="AFYH01226843">
    <property type="status" value="NOT_ANNOTATED_CDS"/>
    <property type="molecule type" value="Genomic_DNA"/>
</dbReference>
<reference evidence="13" key="1">
    <citation type="submission" date="2011-08" db="EMBL/GenBank/DDBJ databases">
        <title>The draft genome of Latimeria chalumnae.</title>
        <authorList>
            <person name="Di Palma F."/>
            <person name="Alfoldi J."/>
            <person name="Johnson J."/>
            <person name="Berlin A."/>
            <person name="Gnerre S."/>
            <person name="Jaffe D."/>
            <person name="MacCallum I."/>
            <person name="Young S."/>
            <person name="Walker B.J."/>
            <person name="Lander E."/>
            <person name="Lindblad-Toh K."/>
        </authorList>
    </citation>
    <scope>NUCLEOTIDE SEQUENCE [LARGE SCALE GENOMIC DNA]</scope>
    <source>
        <strain evidence="13">Wild caught</strain>
    </source>
</reference>
<feature type="region of interest" description="Disordered" evidence="10">
    <location>
        <begin position="1"/>
        <end position="43"/>
    </location>
</feature>
<feature type="region of interest" description="Disordered" evidence="10">
    <location>
        <begin position="1597"/>
        <end position="1622"/>
    </location>
</feature>
<keyword evidence="8" id="KW-0010">Activator</keyword>
<accession>H2ZXL0</accession>
<keyword evidence="6" id="KW-0862">Zinc</keyword>
<keyword evidence="4" id="KW-0479">Metal-binding</keyword>
<dbReference type="FunCoup" id="H2ZXL0">
    <property type="interactions" value="1883"/>
</dbReference>
<keyword evidence="5" id="KW-0863">Zinc-finger</keyword>
<feature type="compositionally biased region" description="Low complexity" evidence="10">
    <location>
        <begin position="501"/>
        <end position="512"/>
    </location>
</feature>
<feature type="region of interest" description="Disordered" evidence="10">
    <location>
        <begin position="426"/>
        <end position="544"/>
    </location>
</feature>
<dbReference type="Bgee" id="ENSLACG00000001905">
    <property type="expression patterns" value="Expressed in chordate pharynx and 3 other cell types or tissues"/>
</dbReference>
<dbReference type="InterPro" id="IPR052440">
    <property type="entry name" value="Trans_Reg/Chrom_Remod"/>
</dbReference>
<feature type="compositionally biased region" description="Low complexity" evidence="10">
    <location>
        <begin position="138"/>
        <end position="152"/>
    </location>
</feature>
<evidence type="ECO:0000256" key="7">
    <source>
        <dbReference type="ARBA" id="ARBA00022843"/>
    </source>
</evidence>
<feature type="region of interest" description="Disordered" evidence="10">
    <location>
        <begin position="1446"/>
        <end position="1542"/>
    </location>
</feature>
<feature type="compositionally biased region" description="Polar residues" evidence="10">
    <location>
        <begin position="33"/>
        <end position="43"/>
    </location>
</feature>
<feature type="region of interest" description="Disordered" evidence="10">
    <location>
        <begin position="1669"/>
        <end position="1766"/>
    </location>
</feature>
<feature type="compositionally biased region" description="Polar residues" evidence="10">
    <location>
        <begin position="1"/>
        <end position="22"/>
    </location>
</feature>
<dbReference type="GO" id="GO:0005634">
    <property type="term" value="C:nucleus"/>
    <property type="evidence" value="ECO:0007669"/>
    <property type="project" value="UniProtKB-SubCell"/>
</dbReference>
<feature type="compositionally biased region" description="Basic and acidic residues" evidence="10">
    <location>
        <begin position="839"/>
        <end position="848"/>
    </location>
</feature>
<keyword evidence="2" id="KW-1017">Isopeptide bond</keyword>
<dbReference type="eggNOG" id="KOG1084">
    <property type="taxonomic scope" value="Eukaryota"/>
</dbReference>
<evidence type="ECO:0000256" key="4">
    <source>
        <dbReference type="ARBA" id="ARBA00022723"/>
    </source>
</evidence>
<comment type="subcellular location">
    <subcellularLocation>
        <location evidence="1">Nucleus</location>
    </subcellularLocation>
</comment>
<feature type="region of interest" description="Disordered" evidence="10">
    <location>
        <begin position="962"/>
        <end position="996"/>
    </location>
</feature>
<dbReference type="InterPro" id="IPR034732">
    <property type="entry name" value="EPHD"/>
</dbReference>
<dbReference type="InterPro" id="IPR013083">
    <property type="entry name" value="Znf_RING/FYVE/PHD"/>
</dbReference>
<feature type="region of interest" description="Disordered" evidence="10">
    <location>
        <begin position="1375"/>
        <end position="1396"/>
    </location>
</feature>
<feature type="region of interest" description="Disordered" evidence="10">
    <location>
        <begin position="1249"/>
        <end position="1301"/>
    </location>
</feature>
<dbReference type="STRING" id="7897.ENSLACP00000002131"/>
<evidence type="ECO:0000259" key="11">
    <source>
        <dbReference type="PROSITE" id="PS51805"/>
    </source>
</evidence>
<feature type="compositionally biased region" description="Polar residues" evidence="10">
    <location>
        <begin position="73"/>
        <end position="118"/>
    </location>
</feature>
<feature type="region of interest" description="Disordered" evidence="10">
    <location>
        <begin position="70"/>
        <end position="185"/>
    </location>
</feature>
<feature type="region of interest" description="Disordered" evidence="10">
    <location>
        <begin position="816"/>
        <end position="848"/>
    </location>
</feature>
<feature type="compositionally biased region" description="Low complexity" evidence="10">
    <location>
        <begin position="171"/>
        <end position="185"/>
    </location>
</feature>
<keyword evidence="13" id="KW-1185">Reference proteome</keyword>
<feature type="domain" description="PHD-type" evidence="11">
    <location>
        <begin position="1759"/>
        <end position="1862"/>
    </location>
</feature>
<proteinExistence type="predicted"/>
<reference evidence="12" key="3">
    <citation type="submission" date="2025-09" db="UniProtKB">
        <authorList>
            <consortium name="Ensembl"/>
        </authorList>
    </citation>
    <scope>IDENTIFICATION</scope>
</reference>
<evidence type="ECO:0000256" key="6">
    <source>
        <dbReference type="ARBA" id="ARBA00022833"/>
    </source>
</evidence>
<sequence length="1869" mass="204598">MQSFREQSSYHGNQQSYQQDVHGSSRLEEFGQHPQTQMFQSYTNRRTSAAGMVADGYFRKEAGEYYYLGSKDGSAQQGQRRPSGTIQSYGPPQGTAFGSQFASEGQVSQYTAQHSTVGGISHFQPDHYPGPFSPGSSQYQQQQQATAQQHVQPIRHSPYQSHPPLQQPAGQSTTSTHLQQLQRSSASYQHRLAQFGQHYQASSTSSAYSSPQRFNQSGQNYEGYSLATNSQYDSHIAGSNTQSYGTPSSFGYQSQHVKTYEQSKLPQGQQHSQHAIQYSNPAKISVPSQVAQYGQAEVPVKSPMQFHQNFSPISNPSPAASVVQSPSCSSTPSPLMPGGENLQCGQGSLPVGARNRILQMMPQLSPTPTMMPSPNPHGSSYKGYGLEGLPEKRMTDPGLNSLSALSSQVANIPNTVQHMLLSDTIVRQKKSSKRSTKKVDSSTNSEASSQAEEHLKSPRAESLDGGCSSSSEDHVERMRQLSGQSTCSETTFKGAALEKTSSSSPPEAQSEPCKVNPSTAAKDDSTAQEKKDSSKSDAPKVNEKSVGVIVSREAMVVRAEKPAVGDRAAQESAAAVQTSSIISGVKVPALVPQSEQQDQSTASNVATNSISHNGEGVTQPSHTVLTSSFSGRPDASKTSGSLGYGYRDNTMGTTSRALGGAFHSSQYLTGFTNHEKSDFVGQTERRPTPGRADKVPSLLQEVLQGYHHPDRRYARSIPDAAGMSGSLEGSMRPNVLVNQAADSFAKNVSNKNIGALMENPHWGQWDKKLPNTSEVKQINVADYSTPRKLEVEQHSVMHESSVNMSERRSVICDVSPSRPLVRDPSSYSMGHINAPPQDRGPDNRTGRSEWESALLGQSVILAGGQAATESKVRSQMGAMKTENVEQSKPRGSLNSKNIGEPAPCPTHIKSDSTKTESTLSLVVGLPSFEAAADYCQQDCRSVKRAGAREGGKVKFPSKMQDFGEKLKTSPARAGDSAAHQHLTPQGNPPERANMRSPYAYPQNSESQALVRAYQMNLRPANFSEPSLSMPLNSPLHYKKQMYQQEDHKEWISGSMQRVISAVQARQEFLSKSPRQDPFHERVWSPLRSEKDTAMYNQTTTFHDPAKHEMGMPIMANEASDQNFSGESKLYAQQGAQQGTGWALSCPVSPSRGSDFQKAVNQLRASPRHEADVQSRVMEDPTHLIKMGNNVPRIAGQEDQSHQNPLIMRRRVRSFISPIPAKRQIQDTKTSNVEEKTHILLQAKDAIDMTSNSSIPESQALEASDLSPKGATTKETGSPDEKSSAAMSLTSPAKTKILPPRKGRGLKLEAIVQKITSPNVRKISSSISAESGTDSVTLDEILSLKSAQFENSSLPVPASELKNKMVSELTIDTKPPVCPEFDNDGSLPEGKYSRAEEKTKKEMTCDVAVVHKDHFGCTTQACLPKGGQGRPEGSLSAVGSLSTSDFKRLLSPPRLPHHDPQSVSKELDGGPLRIIPKQEGVPKGYFPSGKKKGRPVGSVNKQKRQQPEGAEDAEPKQKRRRGERRKPAPRQRRRRRSKQIRLVVEPNEPEIKLKYATQPAEKVELKNKSFFPYIHVETKNDIGAVCTIVNLEEEEQNKQLKGKKALQRSSSPPPSTDTKVLPTSSYVLQGPAVTESSVVGRLVCCLCGKWANYRSLGDLFGPYYPHDYIATLPKNPPPKKTTETQGRVKVRHKSLSDGSKTDSEDEPKEQRSLPAHPRFKRRHRSEDLGSPRSIARGALCRKPPSDTCGKSPTDSNPQAPPTEVSSEVGLQIPELPLDSNEFWVHEACILWANGVYLVCGKLYGLQEAVEVAREMRCSYCQEIGATLGCFSKGCSFRYHYPCAKEAECFLSEENFSMRCRKHKVRKVSIL</sequence>
<keyword evidence="9" id="KW-0539">Nucleus</keyword>
<protein>
    <submittedName>
        <fullName evidence="12">Transcription factor 20</fullName>
    </submittedName>
</protein>
<dbReference type="PANTHER" id="PTHR14955">
    <property type="entry name" value="RETINOIC ACID INDUCED 1/TRANSCRIPTION FACTOR 20"/>
    <property type="match status" value="1"/>
</dbReference>
<dbReference type="GO" id="GO:0006357">
    <property type="term" value="P:regulation of transcription by RNA polymerase II"/>
    <property type="evidence" value="ECO:0007669"/>
    <property type="project" value="TreeGrafter"/>
</dbReference>
<evidence type="ECO:0000313" key="12">
    <source>
        <dbReference type="Ensembl" id="ENSLACP00000002131.1"/>
    </source>
</evidence>
<dbReference type="SMART" id="SM00249">
    <property type="entry name" value="PHD"/>
    <property type="match status" value="1"/>
</dbReference>
<dbReference type="Pfam" id="PF13771">
    <property type="entry name" value="zf-HC5HC2H"/>
    <property type="match status" value="1"/>
</dbReference>
<keyword evidence="7" id="KW-0832">Ubl conjugation</keyword>
<feature type="compositionally biased region" description="Basic and acidic residues" evidence="10">
    <location>
        <begin position="1455"/>
        <end position="1467"/>
    </location>
</feature>
<feature type="compositionally biased region" description="Basic and acidic residues" evidence="10">
    <location>
        <begin position="451"/>
        <end position="462"/>
    </location>
</feature>
<evidence type="ECO:0000256" key="1">
    <source>
        <dbReference type="ARBA" id="ARBA00004123"/>
    </source>
</evidence>
<name>H2ZXL0_LATCH</name>
<dbReference type="GeneTree" id="ENSGT00940000157896"/>
<feature type="compositionally biased region" description="Basic and acidic residues" evidence="10">
    <location>
        <begin position="521"/>
        <end position="543"/>
    </location>
</feature>
<dbReference type="OMA" id="GHMLNRQ"/>
<feature type="compositionally biased region" description="Basic residues" evidence="10">
    <location>
        <begin position="427"/>
        <end position="436"/>
    </location>
</feature>
<evidence type="ECO:0000256" key="5">
    <source>
        <dbReference type="ARBA" id="ARBA00022771"/>
    </source>
</evidence>
<keyword evidence="3" id="KW-0597">Phosphoprotein</keyword>
<feature type="region of interest" description="Disordered" evidence="10">
    <location>
        <begin position="307"/>
        <end position="347"/>
    </location>
</feature>
<dbReference type="FunFam" id="3.30.40.10:FF:000116">
    <property type="entry name" value="Transcription factor 20 (AR1)"/>
    <property type="match status" value="1"/>
</dbReference>
<evidence type="ECO:0000256" key="8">
    <source>
        <dbReference type="ARBA" id="ARBA00023159"/>
    </source>
</evidence>
<dbReference type="Ensembl" id="ENSLACT00000002147.1">
    <property type="protein sequence ID" value="ENSLACP00000002131.1"/>
    <property type="gene ID" value="ENSLACG00000001905.1"/>
</dbReference>
<feature type="compositionally biased region" description="Polar residues" evidence="10">
    <location>
        <begin position="481"/>
        <end position="491"/>
    </location>
</feature>
<dbReference type="GO" id="GO:0008270">
    <property type="term" value="F:zinc ion binding"/>
    <property type="evidence" value="ECO:0007669"/>
    <property type="project" value="UniProtKB-KW"/>
</dbReference>
<feature type="region of interest" description="Disordered" evidence="10">
    <location>
        <begin position="875"/>
        <end position="912"/>
    </location>
</feature>